<dbReference type="CDD" id="cd23509">
    <property type="entry name" value="Gnk2-like"/>
    <property type="match status" value="1"/>
</dbReference>
<dbReference type="InterPro" id="IPR002902">
    <property type="entry name" value="GNK2"/>
</dbReference>
<dbReference type="GO" id="GO:0007165">
    <property type="term" value="P:signal transduction"/>
    <property type="evidence" value="ECO:0000318"/>
    <property type="project" value="GO_Central"/>
</dbReference>
<dbReference type="PROSITE" id="PS00108">
    <property type="entry name" value="PROTEIN_KINASE_ST"/>
    <property type="match status" value="1"/>
</dbReference>
<dbReference type="EC" id="2.7.11.1" evidence="2"/>
<dbReference type="OMA" id="LAMEHCK"/>
<dbReference type="GO" id="GO:0005524">
    <property type="term" value="F:ATP binding"/>
    <property type="evidence" value="ECO:0007669"/>
    <property type="project" value="UniProtKB-KW"/>
</dbReference>
<keyword evidence="22" id="KW-1185">Reference proteome</keyword>
<keyword evidence="9" id="KW-0418">Kinase</keyword>
<dbReference type="InterPro" id="IPR000719">
    <property type="entry name" value="Prot_kinase_dom"/>
</dbReference>
<dbReference type="eggNOG" id="ENOG502QWDY">
    <property type="taxonomic scope" value="Eukaryota"/>
</dbReference>
<dbReference type="FunFam" id="3.30.200.20:FF:000195">
    <property type="entry name" value="G-type lectin S-receptor-like serine/threonine-protein kinase"/>
    <property type="match status" value="1"/>
</dbReference>
<evidence type="ECO:0000259" key="20">
    <source>
        <dbReference type="PROSITE" id="PS51473"/>
    </source>
</evidence>
<feature type="transmembrane region" description="Helical" evidence="17">
    <location>
        <begin position="298"/>
        <end position="323"/>
    </location>
</feature>
<keyword evidence="13" id="KW-1015">Disulfide bond</keyword>
<evidence type="ECO:0000256" key="9">
    <source>
        <dbReference type="ARBA" id="ARBA00022777"/>
    </source>
</evidence>
<keyword evidence="6 18" id="KW-0732">Signal</keyword>
<gene>
    <name evidence="21" type="primary">LOC101781384</name>
</gene>
<dbReference type="Pfam" id="PF07714">
    <property type="entry name" value="PK_Tyr_Ser-Thr"/>
    <property type="match status" value="1"/>
</dbReference>
<evidence type="ECO:0000256" key="18">
    <source>
        <dbReference type="SAM" id="SignalP"/>
    </source>
</evidence>
<dbReference type="Gramene" id="KQL05429">
    <property type="protein sequence ID" value="KQL05429"/>
    <property type="gene ID" value="SETIT_004057mg"/>
</dbReference>
<dbReference type="EMBL" id="AGNK02003110">
    <property type="status" value="NOT_ANNOTATED_CDS"/>
    <property type="molecule type" value="Genomic_DNA"/>
</dbReference>
<evidence type="ECO:0000259" key="19">
    <source>
        <dbReference type="PROSITE" id="PS50011"/>
    </source>
</evidence>
<evidence type="ECO:0000256" key="15">
    <source>
        <dbReference type="ARBA" id="ARBA00047899"/>
    </source>
</evidence>
<dbReference type="PROSITE" id="PS51473">
    <property type="entry name" value="GNK2"/>
    <property type="match status" value="2"/>
</dbReference>
<dbReference type="GO" id="GO:0005886">
    <property type="term" value="C:plasma membrane"/>
    <property type="evidence" value="ECO:0000318"/>
    <property type="project" value="GO_Central"/>
</dbReference>
<comment type="catalytic activity">
    <reaction evidence="15">
        <text>L-threonyl-[protein] + ATP = O-phospho-L-threonyl-[protein] + ADP + H(+)</text>
        <dbReference type="Rhea" id="RHEA:46608"/>
        <dbReference type="Rhea" id="RHEA-COMP:11060"/>
        <dbReference type="Rhea" id="RHEA-COMP:11605"/>
        <dbReference type="ChEBI" id="CHEBI:15378"/>
        <dbReference type="ChEBI" id="CHEBI:30013"/>
        <dbReference type="ChEBI" id="CHEBI:30616"/>
        <dbReference type="ChEBI" id="CHEBI:61977"/>
        <dbReference type="ChEBI" id="CHEBI:456216"/>
        <dbReference type="EC" id="2.7.11.1"/>
    </reaction>
</comment>
<dbReference type="PANTHER" id="PTHR27002">
    <property type="entry name" value="RECEPTOR-LIKE SERINE/THREONINE-PROTEIN KINASE SD1-8"/>
    <property type="match status" value="1"/>
</dbReference>
<keyword evidence="8" id="KW-0547">Nucleotide-binding</keyword>
<dbReference type="PROSITE" id="PS50011">
    <property type="entry name" value="PROTEIN_KINASE_DOM"/>
    <property type="match status" value="1"/>
</dbReference>
<dbReference type="InterPro" id="IPR038408">
    <property type="entry name" value="GNK2_sf"/>
</dbReference>
<proteinExistence type="predicted"/>
<feature type="chain" id="PRO_5010125947" description="non-specific serine/threonine protein kinase" evidence="18">
    <location>
        <begin position="21"/>
        <end position="692"/>
    </location>
</feature>
<keyword evidence="11 17" id="KW-1133">Transmembrane helix</keyword>
<dbReference type="Gene3D" id="3.30.200.20">
    <property type="entry name" value="Phosphorylase Kinase, domain 1"/>
    <property type="match status" value="1"/>
</dbReference>
<keyword evidence="3" id="KW-0723">Serine/threonine-protein kinase</keyword>
<dbReference type="InterPro" id="IPR008271">
    <property type="entry name" value="Ser/Thr_kinase_AS"/>
</dbReference>
<evidence type="ECO:0000256" key="13">
    <source>
        <dbReference type="ARBA" id="ARBA00023157"/>
    </source>
</evidence>
<comment type="subcellular location">
    <subcellularLocation>
        <location evidence="1">Membrane</location>
        <topology evidence="1">Single-pass membrane protein</topology>
    </subcellularLocation>
</comment>
<evidence type="ECO:0000256" key="8">
    <source>
        <dbReference type="ARBA" id="ARBA00022741"/>
    </source>
</evidence>
<dbReference type="EnsemblPlants" id="KQL05429">
    <property type="protein sequence ID" value="KQL05429"/>
    <property type="gene ID" value="SETIT_004057mg"/>
</dbReference>
<evidence type="ECO:0000256" key="6">
    <source>
        <dbReference type="ARBA" id="ARBA00022729"/>
    </source>
</evidence>
<dbReference type="Proteomes" id="UP000004995">
    <property type="component" value="Unassembled WGS sequence"/>
</dbReference>
<dbReference type="PANTHER" id="PTHR27002:SF931">
    <property type="entry name" value="CYSTEINE-RICH RECEPTOR-LIKE PROTEIN KINASE 10"/>
    <property type="match status" value="1"/>
</dbReference>
<dbReference type="Pfam" id="PF01657">
    <property type="entry name" value="Stress-antifung"/>
    <property type="match status" value="1"/>
</dbReference>
<name>K3XQ77_SETIT</name>
<evidence type="ECO:0000256" key="17">
    <source>
        <dbReference type="SAM" id="Phobius"/>
    </source>
</evidence>
<reference evidence="22" key="1">
    <citation type="journal article" date="2012" name="Nat. Biotechnol.">
        <title>Reference genome sequence of the model plant Setaria.</title>
        <authorList>
            <person name="Bennetzen J.L."/>
            <person name="Schmutz J."/>
            <person name="Wang H."/>
            <person name="Percifield R."/>
            <person name="Hawkins J."/>
            <person name="Pontaroli A.C."/>
            <person name="Estep M."/>
            <person name="Feng L."/>
            <person name="Vaughn J.N."/>
            <person name="Grimwood J."/>
            <person name="Jenkins J."/>
            <person name="Barry K."/>
            <person name="Lindquist E."/>
            <person name="Hellsten U."/>
            <person name="Deshpande S."/>
            <person name="Wang X."/>
            <person name="Wu X."/>
            <person name="Mitros T."/>
            <person name="Triplett J."/>
            <person name="Yang X."/>
            <person name="Ye C.Y."/>
            <person name="Mauro-Herrera M."/>
            <person name="Wang L."/>
            <person name="Li P."/>
            <person name="Sharma M."/>
            <person name="Sharma R."/>
            <person name="Ronald P.C."/>
            <person name="Panaud O."/>
            <person name="Kellogg E.A."/>
            <person name="Brutnell T.P."/>
            <person name="Doust A.N."/>
            <person name="Tuskan G.A."/>
            <person name="Rokhsar D."/>
            <person name="Devos K.M."/>
        </authorList>
    </citation>
    <scope>NUCLEOTIDE SEQUENCE [LARGE SCALE GENOMIC DNA]</scope>
    <source>
        <strain evidence="22">cv. Yugu1</strain>
    </source>
</reference>
<evidence type="ECO:0000256" key="2">
    <source>
        <dbReference type="ARBA" id="ARBA00012513"/>
    </source>
</evidence>
<dbReference type="Gene3D" id="3.30.430.20">
    <property type="entry name" value="Gnk2 domain, C-X8-C-X2-C motif"/>
    <property type="match status" value="2"/>
</dbReference>
<dbReference type="AlphaFoldDB" id="K3XQ77"/>
<dbReference type="InterPro" id="IPR011009">
    <property type="entry name" value="Kinase-like_dom_sf"/>
</dbReference>
<sequence length="692" mass="76121">MLLLFLLLVVATSSTSPVTGVEEALPVVNPISCLCNSTTSAARTYLPSSRFAANLARASLSVPANASASGGFFKGSIGAAPDTLYALALCRGDIPPADCASSCLEAAFQYPQVLCNRSRDVTLYYDQCQIRFSDQDFLAGAGNEPETAATNMDNISVPVFPGWDPGNGDSVSFIRHRHRVYVAARDGQAGGVQLVGEVRHHSHGGWRHLPDALLPDAVHAGLSPDACFGCLEDIIQQSFKWFDGRQVGRIQGVRCVIRYETDAFFVVDEHTRYIGPTKSTSTSSPLAESTGNGSRSKIMLSIIATVVALLMLLLCSIIGFGWIRAHRKGKVLLQDNSVVNLQEEEAFVWTVEGNISSEFSLFDVAQIQEATSNFSDDNKLGQGGFGPVYKGKLPNGQEIAVKKLSTNSGQGFIEFKNEVQLIAKLQHTNLVRLLGCSSQREEKLLVYEYLPNKSLDSFIFDKKEKRALLDWEKRQAIIEGIAHGLLYLHKHSRLRVIHRDLKASNILLDKNMNPKISDFGLAKIFSSNNSEGNTNRVVGTYGYMAPEYASEGFFSIKSDVFSFGVLLLEIVSGKRNSGFRLNGGFLNLLGYAWELWTEGKWHELVDTSLAMEHCKSELLRCINIALLCVQENADDRPAMWDVATMLSTEGVPLPEPKHPAYYNVRVTNTEALDIDLELYSINEVTITAQQAR</sequence>
<evidence type="ECO:0000256" key="7">
    <source>
        <dbReference type="ARBA" id="ARBA00022737"/>
    </source>
</evidence>
<keyword evidence="5 17" id="KW-0812">Transmembrane</keyword>
<evidence type="ECO:0000256" key="10">
    <source>
        <dbReference type="ARBA" id="ARBA00022840"/>
    </source>
</evidence>
<dbReference type="GeneID" id="101781384"/>
<evidence type="ECO:0000256" key="16">
    <source>
        <dbReference type="ARBA" id="ARBA00048679"/>
    </source>
</evidence>
<keyword evidence="7" id="KW-0677">Repeat</keyword>
<protein>
    <recommendedName>
        <fullName evidence="2">non-specific serine/threonine protein kinase</fullName>
        <ecNumber evidence="2">2.7.11.1</ecNumber>
    </recommendedName>
</protein>
<evidence type="ECO:0000256" key="5">
    <source>
        <dbReference type="ARBA" id="ARBA00022692"/>
    </source>
</evidence>
<evidence type="ECO:0000256" key="1">
    <source>
        <dbReference type="ARBA" id="ARBA00004167"/>
    </source>
</evidence>
<dbReference type="InterPro" id="IPR001245">
    <property type="entry name" value="Ser-Thr/Tyr_kinase_cat_dom"/>
</dbReference>
<feature type="domain" description="Gnk2-homologous" evidence="20">
    <location>
        <begin position="33"/>
        <end position="137"/>
    </location>
</feature>
<evidence type="ECO:0000256" key="14">
    <source>
        <dbReference type="ARBA" id="ARBA00023180"/>
    </source>
</evidence>
<feature type="domain" description="Protein kinase" evidence="19">
    <location>
        <begin position="374"/>
        <end position="661"/>
    </location>
</feature>
<dbReference type="RefSeq" id="XP_012701442.1">
    <property type="nucleotide sequence ID" value="XM_012845988.2"/>
</dbReference>
<dbReference type="FunFam" id="1.10.510.10:FF:000060">
    <property type="entry name" value="G-type lectin S-receptor-like serine/threonine-protein kinase"/>
    <property type="match status" value="1"/>
</dbReference>
<dbReference type="Gene3D" id="1.10.510.10">
    <property type="entry name" value="Transferase(Phosphotransferase) domain 1"/>
    <property type="match status" value="1"/>
</dbReference>
<evidence type="ECO:0000256" key="11">
    <source>
        <dbReference type="ARBA" id="ARBA00022989"/>
    </source>
</evidence>
<comment type="catalytic activity">
    <reaction evidence="16">
        <text>L-seryl-[protein] + ATP = O-phospho-L-seryl-[protein] + ADP + H(+)</text>
        <dbReference type="Rhea" id="RHEA:17989"/>
        <dbReference type="Rhea" id="RHEA-COMP:9863"/>
        <dbReference type="Rhea" id="RHEA-COMP:11604"/>
        <dbReference type="ChEBI" id="CHEBI:15378"/>
        <dbReference type="ChEBI" id="CHEBI:29999"/>
        <dbReference type="ChEBI" id="CHEBI:30616"/>
        <dbReference type="ChEBI" id="CHEBI:83421"/>
        <dbReference type="ChEBI" id="CHEBI:456216"/>
        <dbReference type="EC" id="2.7.11.1"/>
    </reaction>
</comment>
<keyword evidence="14" id="KW-0325">Glycoprotein</keyword>
<feature type="domain" description="Gnk2-homologous" evidence="20">
    <location>
        <begin position="156"/>
        <end position="264"/>
    </location>
</feature>
<dbReference type="HOGENOM" id="CLU_000288_35_3_1"/>
<evidence type="ECO:0000256" key="12">
    <source>
        <dbReference type="ARBA" id="ARBA00023136"/>
    </source>
</evidence>
<evidence type="ECO:0000313" key="21">
    <source>
        <dbReference type="EnsemblPlants" id="KQL05429"/>
    </source>
</evidence>
<keyword evidence="12 17" id="KW-0472">Membrane</keyword>
<dbReference type="KEGG" id="sita:101781384"/>
<organism evidence="21 22">
    <name type="scientific">Setaria italica</name>
    <name type="common">Foxtail millet</name>
    <name type="synonym">Panicum italicum</name>
    <dbReference type="NCBI Taxonomy" id="4555"/>
    <lineage>
        <taxon>Eukaryota</taxon>
        <taxon>Viridiplantae</taxon>
        <taxon>Streptophyta</taxon>
        <taxon>Embryophyta</taxon>
        <taxon>Tracheophyta</taxon>
        <taxon>Spermatophyta</taxon>
        <taxon>Magnoliopsida</taxon>
        <taxon>Liliopsida</taxon>
        <taxon>Poales</taxon>
        <taxon>Poaceae</taxon>
        <taxon>PACMAD clade</taxon>
        <taxon>Panicoideae</taxon>
        <taxon>Panicodae</taxon>
        <taxon>Paniceae</taxon>
        <taxon>Cenchrinae</taxon>
        <taxon>Setaria</taxon>
    </lineage>
</organism>
<dbReference type="GO" id="GO:0004674">
    <property type="term" value="F:protein serine/threonine kinase activity"/>
    <property type="evidence" value="ECO:0000318"/>
    <property type="project" value="GO_Central"/>
</dbReference>
<keyword evidence="10" id="KW-0067">ATP-binding</keyword>
<reference evidence="21" key="2">
    <citation type="submission" date="2018-08" db="UniProtKB">
        <authorList>
            <consortium name="EnsemblPlants"/>
        </authorList>
    </citation>
    <scope>IDENTIFICATION</scope>
    <source>
        <strain evidence="21">Yugu1</strain>
    </source>
</reference>
<dbReference type="SUPFAM" id="SSF56112">
    <property type="entry name" value="Protein kinase-like (PK-like)"/>
    <property type="match status" value="1"/>
</dbReference>
<keyword evidence="4" id="KW-0808">Transferase</keyword>
<evidence type="ECO:0000256" key="4">
    <source>
        <dbReference type="ARBA" id="ARBA00022679"/>
    </source>
</evidence>
<evidence type="ECO:0000256" key="3">
    <source>
        <dbReference type="ARBA" id="ARBA00022527"/>
    </source>
</evidence>
<dbReference type="InParanoid" id="K3XQ77"/>
<dbReference type="CDD" id="cd14066">
    <property type="entry name" value="STKc_IRAK"/>
    <property type="match status" value="1"/>
</dbReference>
<evidence type="ECO:0000313" key="22">
    <source>
        <dbReference type="Proteomes" id="UP000004995"/>
    </source>
</evidence>
<accession>K3XQ77</accession>
<feature type="signal peptide" evidence="18">
    <location>
        <begin position="1"/>
        <end position="20"/>
    </location>
</feature>
<dbReference type="SMART" id="SM00220">
    <property type="entry name" value="S_TKc"/>
    <property type="match status" value="1"/>
</dbReference>